<organism evidence="1 2">
    <name type="scientific">Cyberlindnera jadinii (strain ATCC 18201 / CBS 1600 / BCRC 20928 / JCM 3617 / NBRC 0987 / NRRL Y-1542)</name>
    <name type="common">Torula yeast</name>
    <name type="synonym">Candida utilis</name>
    <dbReference type="NCBI Taxonomy" id="983966"/>
    <lineage>
        <taxon>Eukaryota</taxon>
        <taxon>Fungi</taxon>
        <taxon>Dikarya</taxon>
        <taxon>Ascomycota</taxon>
        <taxon>Saccharomycotina</taxon>
        <taxon>Saccharomycetes</taxon>
        <taxon>Phaffomycetales</taxon>
        <taxon>Phaffomycetaceae</taxon>
        <taxon>Cyberlindnera</taxon>
    </lineage>
</organism>
<proteinExistence type="predicted"/>
<dbReference type="AlphaFoldDB" id="A0A1E4S5K0"/>
<name>A0A1E4S5K0_CYBJN</name>
<dbReference type="GeneID" id="30992221"/>
<sequence>MPHCLWLAYRTFHCASCKLFVHRNINGARNTLIKCRISVRHTHGVCSCSDKEITISVLFLRSTEGYDHEWQPYLTLKAHNPLCIRIIQFYMSTVSVKLPIPKKYTTYT</sequence>
<keyword evidence="2" id="KW-1185">Reference proteome</keyword>
<evidence type="ECO:0000313" key="1">
    <source>
        <dbReference type="EMBL" id="ODV74771.1"/>
    </source>
</evidence>
<dbReference type="RefSeq" id="XP_020071810.1">
    <property type="nucleotide sequence ID" value="XM_020217825.1"/>
</dbReference>
<dbReference type="EMBL" id="KV453927">
    <property type="protein sequence ID" value="ODV74771.1"/>
    <property type="molecule type" value="Genomic_DNA"/>
</dbReference>
<evidence type="ECO:0000313" key="2">
    <source>
        <dbReference type="Proteomes" id="UP000094389"/>
    </source>
</evidence>
<accession>A0A1E4S5K0</accession>
<protein>
    <submittedName>
        <fullName evidence="1">Uncharacterized protein</fullName>
    </submittedName>
</protein>
<dbReference type="Proteomes" id="UP000094389">
    <property type="component" value="Unassembled WGS sequence"/>
</dbReference>
<gene>
    <name evidence="1" type="ORF">CYBJADRAFT_61656</name>
</gene>
<reference evidence="1 2" key="1">
    <citation type="journal article" date="2016" name="Proc. Natl. Acad. Sci. U.S.A.">
        <title>Comparative genomics of biotechnologically important yeasts.</title>
        <authorList>
            <person name="Riley R."/>
            <person name="Haridas S."/>
            <person name="Wolfe K.H."/>
            <person name="Lopes M.R."/>
            <person name="Hittinger C.T."/>
            <person name="Goeker M."/>
            <person name="Salamov A.A."/>
            <person name="Wisecaver J.H."/>
            <person name="Long T.M."/>
            <person name="Calvey C.H."/>
            <person name="Aerts A.L."/>
            <person name="Barry K.W."/>
            <person name="Choi C."/>
            <person name="Clum A."/>
            <person name="Coughlan A.Y."/>
            <person name="Deshpande S."/>
            <person name="Douglass A.P."/>
            <person name="Hanson S.J."/>
            <person name="Klenk H.-P."/>
            <person name="LaButti K.M."/>
            <person name="Lapidus A."/>
            <person name="Lindquist E.A."/>
            <person name="Lipzen A.M."/>
            <person name="Meier-Kolthoff J.P."/>
            <person name="Ohm R.A."/>
            <person name="Otillar R.P."/>
            <person name="Pangilinan J.L."/>
            <person name="Peng Y."/>
            <person name="Rokas A."/>
            <person name="Rosa C.A."/>
            <person name="Scheuner C."/>
            <person name="Sibirny A.A."/>
            <person name="Slot J.C."/>
            <person name="Stielow J.B."/>
            <person name="Sun H."/>
            <person name="Kurtzman C.P."/>
            <person name="Blackwell M."/>
            <person name="Grigoriev I.V."/>
            <person name="Jeffries T.W."/>
        </authorList>
    </citation>
    <scope>NUCLEOTIDE SEQUENCE [LARGE SCALE GENOMIC DNA]</scope>
    <source>
        <strain evidence="2">ATCC 18201 / CBS 1600 / BCRC 20928 / JCM 3617 / NBRC 0987 / NRRL Y-1542</strain>
    </source>
</reference>